<gene>
    <name evidence="1" type="ORF">CN596_11550</name>
</gene>
<evidence type="ECO:0000313" key="2">
    <source>
        <dbReference type="Proteomes" id="UP000220934"/>
    </source>
</evidence>
<dbReference type="EMBL" id="NUAJ01000009">
    <property type="protein sequence ID" value="PEN55201.1"/>
    <property type="molecule type" value="Genomic_DNA"/>
</dbReference>
<dbReference type="InterPro" id="IPR008983">
    <property type="entry name" value="Tumour_necrosis_fac-like_dom"/>
</dbReference>
<dbReference type="AlphaFoldDB" id="A0AB36SP18"/>
<comment type="caution">
    <text evidence="1">The sequence shown here is derived from an EMBL/GenBank/DDBJ whole genome shotgun (WGS) entry which is preliminary data.</text>
</comment>
<dbReference type="InterPro" id="IPR021201">
    <property type="entry name" value="Leader_pep_exosporium"/>
</dbReference>
<protein>
    <submittedName>
        <fullName evidence="1">Exosporium leader peptide</fullName>
    </submittedName>
</protein>
<proteinExistence type="predicted"/>
<evidence type="ECO:0000313" key="1">
    <source>
        <dbReference type="EMBL" id="PEN55201.1"/>
    </source>
</evidence>
<dbReference type="Gene3D" id="2.60.120.40">
    <property type="match status" value="1"/>
</dbReference>
<reference evidence="1 2" key="1">
    <citation type="submission" date="2017-09" db="EMBL/GenBank/DDBJ databases">
        <title>Large-scale bioinformatics analysis of Bacillus genomes uncovers conserved roles of natural products in bacterial physiology.</title>
        <authorList>
            <consortium name="Agbiome Team Llc"/>
            <person name="Bleich R.M."/>
            <person name="Kirk G.J."/>
            <person name="Santa Maria K.C."/>
            <person name="Allen S.E."/>
            <person name="Farag S."/>
            <person name="Shank E.A."/>
            <person name="Bowers A."/>
        </authorList>
    </citation>
    <scope>NUCLEOTIDE SEQUENCE [LARGE SCALE GENOMIC DNA]</scope>
    <source>
        <strain evidence="1 2">AFS027958</strain>
    </source>
</reference>
<sequence length="261" mass="26418">MNEKNEFVSGAAFDPNLLGPTLPPIPPFTLPTGPTGPTGFTGPIGPTGATGIGATGPTGATGVGVTGPTGPTGPTGISITGPTGPTGATGPTGPTGIGITGPTGPTGPTGNTIAYGALYDRSNTLRTANVGQKVVFQDLGPSLGTNLDLLNNSIQVLSGGIYEINMDLTVRVFNRDLTPVNTVLKFRLYINDITPVQESELEGTTSISTDVIASVLNAYTIGKTILIRLNANDSLSIIIDVAQGEISSYGNPSLVVTRIAD</sequence>
<dbReference type="RefSeq" id="WP_098060314.1">
    <property type="nucleotide sequence ID" value="NZ_JAOPQL010000026.1"/>
</dbReference>
<accession>A0AB36SP18</accession>
<dbReference type="NCBIfam" id="TIGR03720">
    <property type="entry name" value="exospor_lead"/>
    <property type="match status" value="1"/>
</dbReference>
<organism evidence="1 2">
    <name type="scientific">Bacillus toyonensis</name>
    <dbReference type="NCBI Taxonomy" id="155322"/>
    <lineage>
        <taxon>Bacteria</taxon>
        <taxon>Bacillati</taxon>
        <taxon>Bacillota</taxon>
        <taxon>Bacilli</taxon>
        <taxon>Bacillales</taxon>
        <taxon>Bacillaceae</taxon>
        <taxon>Bacillus</taxon>
        <taxon>Bacillus cereus group</taxon>
    </lineage>
</organism>
<dbReference type="Proteomes" id="UP000220934">
    <property type="component" value="Unassembled WGS sequence"/>
</dbReference>
<name>A0AB36SP18_9BACI</name>